<dbReference type="InterPro" id="IPR012328">
    <property type="entry name" value="Chalcone/stilbene_synt_C"/>
</dbReference>
<evidence type="ECO:0000259" key="5">
    <source>
        <dbReference type="Pfam" id="PF02797"/>
    </source>
</evidence>
<dbReference type="SUPFAM" id="SSF53901">
    <property type="entry name" value="Thiolase-like"/>
    <property type="match status" value="1"/>
</dbReference>
<dbReference type="AlphaFoldDB" id="A0A939LX75"/>
<dbReference type="GO" id="GO:0016747">
    <property type="term" value="F:acyltransferase activity, transferring groups other than amino-acyl groups"/>
    <property type="evidence" value="ECO:0007669"/>
    <property type="project" value="InterPro"/>
</dbReference>
<organism evidence="6 7">
    <name type="scientific">Leucobacter ruminantium</name>
    <dbReference type="NCBI Taxonomy" id="1289170"/>
    <lineage>
        <taxon>Bacteria</taxon>
        <taxon>Bacillati</taxon>
        <taxon>Actinomycetota</taxon>
        <taxon>Actinomycetes</taxon>
        <taxon>Micrococcales</taxon>
        <taxon>Microbacteriaceae</taxon>
        <taxon>Leucobacter</taxon>
    </lineage>
</organism>
<dbReference type="EMBL" id="JAGDYL010000033">
    <property type="protein sequence ID" value="MBO1806434.1"/>
    <property type="molecule type" value="Genomic_DNA"/>
</dbReference>
<dbReference type="Pfam" id="PF02797">
    <property type="entry name" value="Chal_sti_synt_C"/>
    <property type="match status" value="1"/>
</dbReference>
<dbReference type="PANTHER" id="PTHR11877:SF46">
    <property type="entry name" value="TYPE III POLYKETIDE SYNTHASE A"/>
    <property type="match status" value="1"/>
</dbReference>
<evidence type="ECO:0000256" key="2">
    <source>
        <dbReference type="ARBA" id="ARBA00022679"/>
    </source>
</evidence>
<reference evidence="6" key="1">
    <citation type="submission" date="2021-03" db="EMBL/GenBank/DDBJ databases">
        <title>Leucobacter chromiisoli sp. nov., isolated from chromium-containing soil of chemical plant.</title>
        <authorList>
            <person name="Xu Z."/>
        </authorList>
    </citation>
    <scope>NUCLEOTIDE SEQUENCE</scope>
    <source>
        <strain evidence="6">A2</strain>
    </source>
</reference>
<proteinExistence type="inferred from homology"/>
<comment type="caution">
    <text evidence="6">The sequence shown here is derived from an EMBL/GenBank/DDBJ whole genome shotgun (WGS) entry which is preliminary data.</text>
</comment>
<comment type="similarity">
    <text evidence="1">Belongs to the thiolase-like superfamily. Chalcone/stilbene synthases family.</text>
</comment>
<dbReference type="Proteomes" id="UP000664398">
    <property type="component" value="Unassembled WGS sequence"/>
</dbReference>
<evidence type="ECO:0000256" key="1">
    <source>
        <dbReference type="ARBA" id="ARBA00005531"/>
    </source>
</evidence>
<feature type="region of interest" description="Disordered" evidence="3">
    <location>
        <begin position="1"/>
        <end position="75"/>
    </location>
</feature>
<feature type="compositionally biased region" description="Basic and acidic residues" evidence="3">
    <location>
        <begin position="37"/>
        <end position="60"/>
    </location>
</feature>
<gene>
    <name evidence="6" type="ORF">J4H91_14090</name>
</gene>
<feature type="region of interest" description="Disordered" evidence="3">
    <location>
        <begin position="446"/>
        <end position="466"/>
    </location>
</feature>
<sequence length="466" mass="47710">MSATLGGCSGPGNGLDSRGARVQPRAEGHRAAIGIAPHDRKGVAGASRGEDAGGRSEGARRGRGRRTRRPGREDHMASIRSIGTAVPAARLRQSEVRDFFASQPGVDRLTARLIAAAFDGSAIETRYSAIGALGPGGGLFTDEAGLLRSPSTGERNDRYRSEAPALSASAARAALARSGFSPGDITHVITASCTGCFAPGPDVLLVKQLGIPGTAERLHVGFMGCAAAFPALRTAAGLCVAQPGSVALVVCTELCSLHIRSSRDPEQIVASAVFGDGAAAAIVASGDAPDPRAGGTGAHRFRSLEVDGFTTALTADGEADMDWTIGDRGFEMRLTAEVPRIVGREIAGVVDGMLDGADPAGIAAWAVHPGGRSVLDRVQQALALPDAAMAQSRGVLRDYGNMSSATILFILERMLREGSLAAGEQVAGLCFGPGLTVETVLLRCAGEGSADPSPDSETAPVAEDRA</sequence>
<keyword evidence="7" id="KW-1185">Reference proteome</keyword>
<name>A0A939LX75_9MICO</name>
<evidence type="ECO:0000256" key="3">
    <source>
        <dbReference type="SAM" id="MobiDB-lite"/>
    </source>
</evidence>
<dbReference type="GO" id="GO:0030639">
    <property type="term" value="P:polyketide biosynthetic process"/>
    <property type="evidence" value="ECO:0007669"/>
    <property type="project" value="TreeGrafter"/>
</dbReference>
<dbReference type="InterPro" id="IPR016039">
    <property type="entry name" value="Thiolase-like"/>
</dbReference>
<dbReference type="Pfam" id="PF00195">
    <property type="entry name" value="Chal_sti_synt_N"/>
    <property type="match status" value="1"/>
</dbReference>
<feature type="domain" description="Chalcone/stilbene synthase C-terminal" evidence="5">
    <location>
        <begin position="316"/>
        <end position="444"/>
    </location>
</feature>
<evidence type="ECO:0000313" key="7">
    <source>
        <dbReference type="Proteomes" id="UP000664398"/>
    </source>
</evidence>
<dbReference type="CDD" id="cd00831">
    <property type="entry name" value="CHS_like"/>
    <property type="match status" value="1"/>
</dbReference>
<dbReference type="InterPro" id="IPR001099">
    <property type="entry name" value="Chalcone/stilbene_synt_N"/>
</dbReference>
<protein>
    <submittedName>
        <fullName evidence="6">Type III polyketide synthase</fullName>
    </submittedName>
</protein>
<keyword evidence="2" id="KW-0808">Transferase</keyword>
<dbReference type="PANTHER" id="PTHR11877">
    <property type="entry name" value="HYDROXYMETHYLGLUTARYL-COA SYNTHASE"/>
    <property type="match status" value="1"/>
</dbReference>
<feature type="domain" description="Chalcone/stilbene synthase N-terminal" evidence="4">
    <location>
        <begin position="68"/>
        <end position="286"/>
    </location>
</feature>
<evidence type="ECO:0000313" key="6">
    <source>
        <dbReference type="EMBL" id="MBO1806434.1"/>
    </source>
</evidence>
<dbReference type="Gene3D" id="3.40.47.10">
    <property type="match status" value="2"/>
</dbReference>
<evidence type="ECO:0000259" key="4">
    <source>
        <dbReference type="Pfam" id="PF00195"/>
    </source>
</evidence>
<dbReference type="InterPro" id="IPR011141">
    <property type="entry name" value="Polyketide_synthase_type-III"/>
</dbReference>
<accession>A0A939LX75</accession>